<dbReference type="HOGENOM" id="CLU_2454280_0_0_1"/>
<dbReference type="KEGG" id="act:ACLA_058630"/>
<gene>
    <name evidence="1" type="ORF">ACLA_058630</name>
</gene>
<organism evidence="1 2">
    <name type="scientific">Aspergillus clavatus (strain ATCC 1007 / CBS 513.65 / DSM 816 / NCTC 3887 / NRRL 1 / QM 1276 / 107)</name>
    <dbReference type="NCBI Taxonomy" id="344612"/>
    <lineage>
        <taxon>Eukaryota</taxon>
        <taxon>Fungi</taxon>
        <taxon>Dikarya</taxon>
        <taxon>Ascomycota</taxon>
        <taxon>Pezizomycotina</taxon>
        <taxon>Eurotiomycetes</taxon>
        <taxon>Eurotiomycetidae</taxon>
        <taxon>Eurotiales</taxon>
        <taxon>Aspergillaceae</taxon>
        <taxon>Aspergillus</taxon>
        <taxon>Aspergillus subgen. Fumigati</taxon>
    </lineage>
</organism>
<dbReference type="Proteomes" id="UP000006701">
    <property type="component" value="Unassembled WGS sequence"/>
</dbReference>
<reference evidence="1 2" key="1">
    <citation type="journal article" date="2008" name="PLoS Genet.">
        <title>Genomic islands in the pathogenic filamentous fungus Aspergillus fumigatus.</title>
        <authorList>
            <person name="Fedorova N.D."/>
            <person name="Khaldi N."/>
            <person name="Joardar V.S."/>
            <person name="Maiti R."/>
            <person name="Amedeo P."/>
            <person name="Anderson M.J."/>
            <person name="Crabtree J."/>
            <person name="Silva J.C."/>
            <person name="Badger J.H."/>
            <person name="Albarraq A."/>
            <person name="Angiuoli S."/>
            <person name="Bussey H."/>
            <person name="Bowyer P."/>
            <person name="Cotty P.J."/>
            <person name="Dyer P.S."/>
            <person name="Egan A."/>
            <person name="Galens K."/>
            <person name="Fraser-Liggett C.M."/>
            <person name="Haas B.J."/>
            <person name="Inman J.M."/>
            <person name="Kent R."/>
            <person name="Lemieux S."/>
            <person name="Malavazi I."/>
            <person name="Orvis J."/>
            <person name="Roemer T."/>
            <person name="Ronning C.M."/>
            <person name="Sundaram J.P."/>
            <person name="Sutton G."/>
            <person name="Turner G."/>
            <person name="Venter J.C."/>
            <person name="White O.R."/>
            <person name="Whitty B.R."/>
            <person name="Youngman P."/>
            <person name="Wolfe K.H."/>
            <person name="Goldman G.H."/>
            <person name="Wortman J.R."/>
            <person name="Jiang B."/>
            <person name="Denning D.W."/>
            <person name="Nierman W.C."/>
        </authorList>
    </citation>
    <scope>NUCLEOTIDE SEQUENCE [LARGE SCALE GENOMIC DNA]</scope>
    <source>
        <strain evidence="2">ATCC 1007 / CBS 513.65 / DSM 816 / NCTC 3887 / NRRL 1</strain>
    </source>
</reference>
<proteinExistence type="predicted"/>
<dbReference type="GeneID" id="4708766"/>
<protein>
    <submittedName>
        <fullName evidence="1">Uncharacterized protein</fullName>
    </submittedName>
</protein>
<sequence>MPAGYFIEAQRIDLKFDSYRKQDRDDDMKHGFRVRFILSLGRFSLCYCVIVMTRQPLNFRSITQARSEDGYVFVYFRMKSMPSRDIGKG</sequence>
<keyword evidence="2" id="KW-1185">Reference proteome</keyword>
<name>A1C461_ASPCL</name>
<evidence type="ECO:0000313" key="2">
    <source>
        <dbReference type="Proteomes" id="UP000006701"/>
    </source>
</evidence>
<evidence type="ECO:0000313" key="1">
    <source>
        <dbReference type="EMBL" id="EAW15201.1"/>
    </source>
</evidence>
<accession>A1C461</accession>
<dbReference type="AlphaFoldDB" id="A1C461"/>
<dbReference type="RefSeq" id="XP_001276627.1">
    <property type="nucleotide sequence ID" value="XM_001276626.1"/>
</dbReference>
<dbReference type="VEuPathDB" id="FungiDB:ACLA_058630"/>
<dbReference type="EMBL" id="DS026990">
    <property type="protein sequence ID" value="EAW15201.1"/>
    <property type="molecule type" value="Genomic_DNA"/>
</dbReference>